<sequence>MLGNYEKQMYGTKEIDVFVPYTLNGLFITSKKDSRIDQLVHEIDELLPIETPLNKTFYKLLLSQEVIDSYRLTGSNYELADLYAPSGFNLFHKDLMEMLDVYEYAPQHMKKIGYANRYLKDLHYAMFQNHFQFYPGEFRKVQSFVGQSIEKATYIPPNPNDMIGLMDEMELFMYRDDVSVYVRSALLYYQIATALPFLIGNLELARLTSQLYLMEFDGIKHYIPLSRHLTIAEEKREEARLTGDLNGFIIYFLEAIKSAVIDAKRMIKGYNALKIKQEKLIEKSAHTIYQKRRLLEMLHVSHRVVYLENEPLQEQFNVLSKTIIKRYRDLMELGIISKKSTYFSNQYFNKAMLKLFQ</sequence>
<dbReference type="EMBL" id="FO681348">
    <property type="protein sequence ID" value="CCV65895.1"/>
    <property type="molecule type" value="Genomic_DNA"/>
</dbReference>
<protein>
    <submittedName>
        <fullName evidence="2">Filamentation induced by cAMP protein Fic</fullName>
    </submittedName>
</protein>
<gene>
    <name evidence="2" type="ORF">BN85308740</name>
</gene>
<dbReference type="HOGENOM" id="CLU_772979_0_0_14"/>
<dbReference type="RefSeq" id="WP_030004757.1">
    <property type="nucleotide sequence ID" value="NC_022549.1"/>
</dbReference>
<feature type="domain" description="Fido" evidence="1">
    <location>
        <begin position="114"/>
        <end position="254"/>
    </location>
</feature>
<dbReference type="KEGG" id="abra:BN85308740"/>
<name>U4KNN1_9MOLU</name>
<proteinExistence type="predicted"/>
<dbReference type="Pfam" id="PF02661">
    <property type="entry name" value="Fic"/>
    <property type="match status" value="1"/>
</dbReference>
<evidence type="ECO:0000259" key="1">
    <source>
        <dbReference type="PROSITE" id="PS51459"/>
    </source>
</evidence>
<dbReference type="Proteomes" id="UP000032737">
    <property type="component" value="Chromosome"/>
</dbReference>
<organism evidence="2 3">
    <name type="scientific">Acholeplasma brassicae</name>
    <dbReference type="NCBI Taxonomy" id="61635"/>
    <lineage>
        <taxon>Bacteria</taxon>
        <taxon>Bacillati</taxon>
        <taxon>Mycoplasmatota</taxon>
        <taxon>Mollicutes</taxon>
        <taxon>Acholeplasmatales</taxon>
        <taxon>Acholeplasmataceae</taxon>
        <taxon>Acholeplasma</taxon>
    </lineage>
</organism>
<dbReference type="Gene3D" id="1.10.3290.10">
    <property type="entry name" value="Fido-like domain"/>
    <property type="match status" value="1"/>
</dbReference>
<keyword evidence="3" id="KW-1185">Reference proteome</keyword>
<accession>U4KNN1</accession>
<dbReference type="AlphaFoldDB" id="U4KNN1"/>
<evidence type="ECO:0000313" key="3">
    <source>
        <dbReference type="Proteomes" id="UP000032737"/>
    </source>
</evidence>
<dbReference type="InterPro" id="IPR036597">
    <property type="entry name" value="Fido-like_dom_sf"/>
</dbReference>
<dbReference type="SUPFAM" id="SSF140931">
    <property type="entry name" value="Fic-like"/>
    <property type="match status" value="1"/>
</dbReference>
<dbReference type="OrthoDB" id="9807853at2"/>
<dbReference type="STRING" id="61635.BN85308740"/>
<evidence type="ECO:0000313" key="2">
    <source>
        <dbReference type="EMBL" id="CCV65895.1"/>
    </source>
</evidence>
<reference evidence="2 3" key="1">
    <citation type="journal article" date="2013" name="J. Mol. Microbiol. Biotechnol.">
        <title>Analysis of the Complete Genomes of Acholeplasma brassicae , A. palmae and A. laidlawii and Their Comparison to the Obligate Parasites from ' Candidatus Phytoplasma'.</title>
        <authorList>
            <person name="Kube M."/>
            <person name="Siewert C."/>
            <person name="Migdoll A.M."/>
            <person name="Duduk B."/>
            <person name="Holz S."/>
            <person name="Rabus R."/>
            <person name="Seemuller E."/>
            <person name="Mitrovic J."/>
            <person name="Muller I."/>
            <person name="Buttner C."/>
            <person name="Reinhardt R."/>
        </authorList>
    </citation>
    <scope>NUCLEOTIDE SEQUENCE [LARGE SCALE GENOMIC DNA]</scope>
    <source>
        <strain evidence="3">0502</strain>
    </source>
</reference>
<dbReference type="InterPro" id="IPR003812">
    <property type="entry name" value="Fido"/>
</dbReference>
<dbReference type="PROSITE" id="PS51459">
    <property type="entry name" value="FIDO"/>
    <property type="match status" value="1"/>
</dbReference>